<dbReference type="Proteomes" id="UP001151760">
    <property type="component" value="Unassembled WGS sequence"/>
</dbReference>
<proteinExistence type="predicted"/>
<evidence type="ECO:0000313" key="1">
    <source>
        <dbReference type="EMBL" id="GJU01686.1"/>
    </source>
</evidence>
<keyword evidence="2" id="KW-1185">Reference proteome</keyword>
<reference evidence="1" key="1">
    <citation type="journal article" date="2022" name="Int. J. Mol. Sci.">
        <title>Draft Genome of Tanacetum Coccineum: Genomic Comparison of Closely Related Tanacetum-Family Plants.</title>
        <authorList>
            <person name="Yamashiro T."/>
            <person name="Shiraishi A."/>
            <person name="Nakayama K."/>
            <person name="Satake H."/>
        </authorList>
    </citation>
    <scope>NUCLEOTIDE SEQUENCE</scope>
</reference>
<gene>
    <name evidence="1" type="ORF">Tco_1112024</name>
</gene>
<accession>A0ABQ5IPI9</accession>
<protein>
    <submittedName>
        <fullName evidence="1">Uncharacterized protein</fullName>
    </submittedName>
</protein>
<name>A0ABQ5IPI9_9ASTR</name>
<reference evidence="1" key="2">
    <citation type="submission" date="2022-01" db="EMBL/GenBank/DDBJ databases">
        <authorList>
            <person name="Yamashiro T."/>
            <person name="Shiraishi A."/>
            <person name="Satake H."/>
            <person name="Nakayama K."/>
        </authorList>
    </citation>
    <scope>NUCLEOTIDE SEQUENCE</scope>
</reference>
<dbReference type="EMBL" id="BQNB010020988">
    <property type="protein sequence ID" value="GJU01686.1"/>
    <property type="molecule type" value="Genomic_DNA"/>
</dbReference>
<comment type="caution">
    <text evidence="1">The sequence shown here is derived from an EMBL/GenBank/DDBJ whole genome shotgun (WGS) entry which is preliminary data.</text>
</comment>
<organism evidence="1 2">
    <name type="scientific">Tanacetum coccineum</name>
    <dbReference type="NCBI Taxonomy" id="301880"/>
    <lineage>
        <taxon>Eukaryota</taxon>
        <taxon>Viridiplantae</taxon>
        <taxon>Streptophyta</taxon>
        <taxon>Embryophyta</taxon>
        <taxon>Tracheophyta</taxon>
        <taxon>Spermatophyta</taxon>
        <taxon>Magnoliopsida</taxon>
        <taxon>eudicotyledons</taxon>
        <taxon>Gunneridae</taxon>
        <taxon>Pentapetalae</taxon>
        <taxon>asterids</taxon>
        <taxon>campanulids</taxon>
        <taxon>Asterales</taxon>
        <taxon>Asteraceae</taxon>
        <taxon>Asteroideae</taxon>
        <taxon>Anthemideae</taxon>
        <taxon>Anthemidinae</taxon>
        <taxon>Tanacetum</taxon>
    </lineage>
</organism>
<sequence length="248" mass="29349">MMDNLSVGRYKHAQLNKKKFEEIQVMYEKVKRGKERFIPIGSAEDDKLIEKINKKAAGMNKEEVAKELESSKTDSDHEEENQLRIFLKIVPEEEEKIDYEILGTRYPIINWESKFYDYGHFGRELIYYRVFKADGSSRWIKTFSEMIKLFDRMDLIEIHSLVIKRFDTTPPEGIDLLLWGDLRTIFEDGTEINMLAERRYPLTKHTLERMMDLRLTVVSDDETVFDLIRFIVQQIDEFGGQDGSEKDL</sequence>
<evidence type="ECO:0000313" key="2">
    <source>
        <dbReference type="Proteomes" id="UP001151760"/>
    </source>
</evidence>